<comment type="caution">
    <text evidence="2">The sequence shown here is derived from an EMBL/GenBank/DDBJ whole genome shotgun (WGS) entry which is preliminary data.</text>
</comment>
<dbReference type="OrthoDB" id="6437694at2759"/>
<sequence length="2206" mass="252799">MQTDEEAKSKDFYETATQTKDTITKKKTPDKQKEKEINEKYPERQIDEEAKSKNFDETAIQTKDTITKKKTPDKLKAKEINEKYAERRFGEEIKGSDMDETATQTKVAISNSKILEKLQEIRKDSPPKISTKPNGQIEDLSKRNKLDELHNSETSHETQADRNILNTIFSDTKREKQAPPSAKIYESEDSALIDRAKKESDNDSQKFIDKGHELSFWRSGTSRYFQEDVRPILPKVTFTNMTSVKTENPLKVFPLDKSSTVQQVAPKSFKESSKYKLMRDLSFYEFSEQQIRMKRKGKLQNEFLDYLERRKREEQENGIVTDSTHLSERKVQSSPEKVKRDIKTKILNEDFFSVRKPLRSVQGIKVSSPIFQVKNTSESKNQLSSDTTSLNSKLSNIFKSAEKLKEEIHLKAKMNKDYFSSLKYPFSGVHIESDRTCTIVDDYSKEQEFDDSCGSRIPNYSPSHLKIKRDLSESFFLFQKHRLKRADLTSYEDTETVLSTASSKKGQFQPKVLSFFKEVYNERKKKLDEDFHQYVMHGKNIIEDDNSQRWDSLSIKKSSSDSHEFFKELYKERKRKLDKELIEYIENRENVTRSDKAAIFSKIPEKKDDLFGNKITEAVTKELKERDSEENSSSSPVLPTGGLTDIPIPVKISEKPLDIYFKDDTYPVDRINDIAEKDFNNEDGKVFGKDNKTTEPSTYKPSVGTYLQKEHYNRKTELDTTKRKESFDKKNDIVKMDTDGSNKEHLGKTITADKFLQDSKQRDSVNIMPDKERTCDLEQDSKLKTEIHETETYDKTEEIKDGFEEPEITDGFIRGTETKMVAASPTHKIFQEDIYEDLEEIAEETKFEEDDSDFLKVDIKDVMKINEKVDVKKPKEDFDRMKHSLTKNEKLMPSRVAEEHSRQILPKEVRKVTTDPETFYEDKKPEPCSKTKDGTSFLRDIFYSTSTAEGKTSKDFISENNEFSFPAPRSPDRSKINREKKCIFKIDGKKYLYFARISIPWDQKGRYSPSPKSVSTNDSTSSTIFPSRNSTIGSATDKRFEIFRVDNTCPADGVIDSSYLSEKITIQDSDKLIESTDVSVIDHSNKFERGFGFSTANLISHITKEARGLEYVCTITEPLIKLSENVYISPTETSFGKRVLNVTPEIKDRPLQDPLLEDMKNQLIDGLHKLLGSTSPALCDLKQAEEQHYSEFYGVCSPDVKKEGTRTQLESIMKTSTFEVSARENFLTTTRDFLFVWPTTVSIQDLEIEDENLEFVATNFHDIFREAIFQSADNFQYQVCTAPEQINAPAHLSEDSSEEKLFLFSLLKDSKPKNVPEFCPLFLSDAHYSTNSKGRWMHYPISSSDAKTDESSEDNSVLCSSENQQKYHIVKKILPPPTSETDIPYSSFESEDMAHKILLPDAYYGTGSKNVTNIPVSSDVDDVFIKAKKLVVSDQTSSPLDISKAKQKYHAAKKILPPSENVAFDMYCKNESQQKANNQHQIVLPDAYYGTSSESDFITPAISLKVEQININTKKSKMSPLYDGKQKYHTLKKMLPPPESEIAFVDPNFKEDTHHNIPHRISLPDAYYGTGSEPRLSFIESSDDDLRRKKLEAMEKVTATPSPFEGRQKFHTLKKTLPPSSYSKFIATDINSSLQYNDISIPDAYFGTGSDFPSMLIDSEKDPVSDKARELDVSRRVNAVVTKWKEEQKYRTLIKTLPPLVQKPSITATDMDLKNIPLERSFNFTLDSKLSTLDATDYVPPCPSKVLELKRNDNINIHMTQDKFEQPEVPQPEGLDFDQDIADILDQLCSLFWESSDERTTILKMLPTQMIMSEDLMNLLNSLSDGVRGATIRNRNENNKLVPIIDPSFQNRVWDFTNISQNFSVRVQAINMDPLILKISHPSNPNTTVEMNIVEFLRYRSLQSIENRANEQLSVGVIDWQTPERSYLRSHFTEDETKKVVDTEVFLRNFKGLEDSSLGNIKHKEYLKKKDSHLSQRIKGKVLLDLDTSSLLPQGINIKALQDFDIQPKSSALERDPSKTKKNQSESFKPESEDAATVSGSEEQEAPWLVISTKINVQTSSSSSDGESEYEEEADTRNEDIQPPEIHLGLAVERAAADDSTGEVTRDVQDTSFPVPSTSFAEEHDIQDAKIPSHHRKLSLSSILSIINDEIHRIENFYASRPRLRRVKSERKKLKMERKAEKAIFIKDSIQDETIVTAESDSEESD</sequence>
<evidence type="ECO:0000313" key="2">
    <source>
        <dbReference type="EMBL" id="GFY60594.1"/>
    </source>
</evidence>
<evidence type="ECO:0000256" key="1">
    <source>
        <dbReference type="SAM" id="MobiDB-lite"/>
    </source>
</evidence>
<dbReference type="EMBL" id="BMAV01013205">
    <property type="protein sequence ID" value="GFY60594.1"/>
    <property type="molecule type" value="Genomic_DNA"/>
</dbReference>
<feature type="compositionally biased region" description="Polar residues" evidence="1">
    <location>
        <begin position="1010"/>
        <end position="1028"/>
    </location>
</feature>
<feature type="compositionally biased region" description="Basic and acidic residues" evidence="1">
    <location>
        <begin position="139"/>
        <end position="160"/>
    </location>
</feature>
<feature type="compositionally biased region" description="Basic and acidic residues" evidence="1">
    <location>
        <begin position="22"/>
        <end position="56"/>
    </location>
</feature>
<feature type="region of interest" description="Disordered" evidence="1">
    <location>
        <begin position="621"/>
        <end position="644"/>
    </location>
</feature>
<feature type="region of interest" description="Disordered" evidence="1">
    <location>
        <begin position="1004"/>
        <end position="1028"/>
    </location>
</feature>
<feature type="region of interest" description="Disordered" evidence="1">
    <location>
        <begin position="118"/>
        <end position="191"/>
    </location>
</feature>
<name>A0A8X6XVZ0_9ARAC</name>
<reference evidence="2" key="1">
    <citation type="submission" date="2020-08" db="EMBL/GenBank/DDBJ databases">
        <title>Multicomponent nature underlies the extraordinary mechanical properties of spider dragline silk.</title>
        <authorList>
            <person name="Kono N."/>
            <person name="Nakamura H."/>
            <person name="Mori M."/>
            <person name="Yoshida Y."/>
            <person name="Ohtoshi R."/>
            <person name="Malay A.D."/>
            <person name="Moran D.A.P."/>
            <person name="Tomita M."/>
            <person name="Numata K."/>
            <person name="Arakawa K."/>
        </authorList>
    </citation>
    <scope>NUCLEOTIDE SEQUENCE</scope>
</reference>
<accession>A0A8X6XVZ0</accession>
<feature type="region of interest" description="Disordered" evidence="1">
    <location>
        <begin position="2009"/>
        <end position="2043"/>
    </location>
</feature>
<proteinExistence type="predicted"/>
<feature type="region of interest" description="Disordered" evidence="1">
    <location>
        <begin position="2057"/>
        <end position="2084"/>
    </location>
</feature>
<dbReference type="Proteomes" id="UP000886998">
    <property type="component" value="Unassembled WGS sequence"/>
</dbReference>
<feature type="region of interest" description="Disordered" evidence="1">
    <location>
        <begin position="1"/>
        <end position="58"/>
    </location>
</feature>
<feature type="compositionally biased region" description="Basic and acidic residues" evidence="1">
    <location>
        <begin position="1"/>
        <end position="13"/>
    </location>
</feature>
<gene>
    <name evidence="2" type="primary">AVEN_197903_1</name>
    <name evidence="2" type="ORF">TNIN_231401</name>
</gene>
<keyword evidence="3" id="KW-1185">Reference proteome</keyword>
<protein>
    <submittedName>
        <fullName evidence="2">Uncharacterized protein</fullName>
    </submittedName>
</protein>
<evidence type="ECO:0000313" key="3">
    <source>
        <dbReference type="Proteomes" id="UP000886998"/>
    </source>
</evidence>
<organism evidence="2 3">
    <name type="scientific">Trichonephila inaurata madagascariensis</name>
    <dbReference type="NCBI Taxonomy" id="2747483"/>
    <lineage>
        <taxon>Eukaryota</taxon>
        <taxon>Metazoa</taxon>
        <taxon>Ecdysozoa</taxon>
        <taxon>Arthropoda</taxon>
        <taxon>Chelicerata</taxon>
        <taxon>Arachnida</taxon>
        <taxon>Araneae</taxon>
        <taxon>Araneomorphae</taxon>
        <taxon>Entelegynae</taxon>
        <taxon>Araneoidea</taxon>
        <taxon>Nephilidae</taxon>
        <taxon>Trichonephila</taxon>
        <taxon>Trichonephila inaurata</taxon>
    </lineage>
</organism>